<proteinExistence type="predicted"/>
<comment type="caution">
    <text evidence="2">The sequence shown here is derived from an EMBL/GenBank/DDBJ whole genome shotgun (WGS) entry which is preliminary data.</text>
</comment>
<dbReference type="CDD" id="cd12148">
    <property type="entry name" value="fungal_TF_MHR"/>
    <property type="match status" value="1"/>
</dbReference>
<reference evidence="2 3" key="1">
    <citation type="journal article" date="2012" name="BMC Genomics">
        <title>Tools to kill: Genome of one of the most destructive plant pathogenic fungi Macrophomina phaseolina.</title>
        <authorList>
            <person name="Islam M.S."/>
            <person name="Haque M.S."/>
            <person name="Islam M.M."/>
            <person name="Emdad E.M."/>
            <person name="Halim A."/>
            <person name="Hossen Q.M.M."/>
            <person name="Hossain M.Z."/>
            <person name="Ahmed B."/>
            <person name="Rahim S."/>
            <person name="Rahman M.S."/>
            <person name="Alam M.M."/>
            <person name="Hou S."/>
            <person name="Wan X."/>
            <person name="Saito J.A."/>
            <person name="Alam M."/>
        </authorList>
    </citation>
    <scope>NUCLEOTIDE SEQUENCE [LARGE SCALE GENOMIC DNA]</scope>
    <source>
        <strain evidence="2 3">MS6</strain>
    </source>
</reference>
<feature type="compositionally biased region" description="Polar residues" evidence="1">
    <location>
        <begin position="260"/>
        <end position="273"/>
    </location>
</feature>
<gene>
    <name evidence="2" type="ORF">MPH_06718</name>
</gene>
<organism evidence="2 3">
    <name type="scientific">Macrophomina phaseolina (strain MS6)</name>
    <name type="common">Charcoal rot fungus</name>
    <dbReference type="NCBI Taxonomy" id="1126212"/>
    <lineage>
        <taxon>Eukaryota</taxon>
        <taxon>Fungi</taxon>
        <taxon>Dikarya</taxon>
        <taxon>Ascomycota</taxon>
        <taxon>Pezizomycotina</taxon>
        <taxon>Dothideomycetes</taxon>
        <taxon>Dothideomycetes incertae sedis</taxon>
        <taxon>Botryosphaeriales</taxon>
        <taxon>Botryosphaeriaceae</taxon>
        <taxon>Macrophomina</taxon>
    </lineage>
</organism>
<dbReference type="OrthoDB" id="39175at2759"/>
<feature type="region of interest" description="Disordered" evidence="1">
    <location>
        <begin position="251"/>
        <end position="284"/>
    </location>
</feature>
<dbReference type="EMBL" id="AHHD01000286">
    <property type="protein sequence ID" value="EKG16024.1"/>
    <property type="molecule type" value="Genomic_DNA"/>
</dbReference>
<dbReference type="Proteomes" id="UP000007129">
    <property type="component" value="Unassembled WGS sequence"/>
</dbReference>
<name>K2S0L5_MACPH</name>
<accession>K2S0L5</accession>
<dbReference type="eggNOG" id="ENOG502SHIH">
    <property type="taxonomic scope" value="Eukaryota"/>
</dbReference>
<evidence type="ECO:0000256" key="1">
    <source>
        <dbReference type="SAM" id="MobiDB-lite"/>
    </source>
</evidence>
<dbReference type="AlphaFoldDB" id="K2S0L5"/>
<evidence type="ECO:0000313" key="3">
    <source>
        <dbReference type="Proteomes" id="UP000007129"/>
    </source>
</evidence>
<dbReference type="HOGENOM" id="CLU_752236_0_0_1"/>
<dbReference type="VEuPathDB" id="FungiDB:MPH_06718"/>
<protein>
    <submittedName>
        <fullName evidence="2">Uncharacterized protein</fullName>
    </submittedName>
</protein>
<evidence type="ECO:0000313" key="2">
    <source>
        <dbReference type="EMBL" id="EKG16024.1"/>
    </source>
</evidence>
<dbReference type="InParanoid" id="K2S0L5"/>
<sequence length="365" mass="41195">MDEERFACLLWCYVLDKETCFILRRPPSLPKLQIDMSRLVPSNFPEDIKFLVQLNLGITDAQEAALDFLQPTIYHKNNKECSSGAKLAFQKLQRLQFLRKEHLAPRSDTPKTVGWWAMEFKLYATATAILRLNPSSLQDPNLHDGCLLCARKTLKACQTVQDYILSRSGANSVSHDYLSWMVLSNPLSPFLVIFCNVVRTLHAEDLCLLRKVSDGMSRLGDMSEHVSNVHRIFATLVGLCEPLIPKQTACQEASRKATNSERPLSGSRPTTETPPEKHRDILSCHGSNQPTYPELYTESLEQTASFPCSGDSADLKFMDMWPEDSVQGNSDQGGDVFVGNQTCDDDIMWQILRSQPSIDWYKATI</sequence>